<sequence length="399" mass="45456">MIHKFLIARLTASSLFTQRSRTQIQLGSLLPYNAFIFFKPFTSGTSSKSESQIDHHKSHNFTVSYLINSCGLSPDLALKISKKIKLKNQDGPNVVLDLLKNYGFSEKQLSILIKRLPSVLLSEPDKTLLPKLKFFQSIGMSEIDLPKIIIGNCSLLTLGLNNNIIPRYNIIRSLLRSDEEVVSTLKHGPRYFHGYEVINDSVQNIEVLKQIGLPQGSISLLVTNFPSVVFMKHSRFNEAAEATKEMGFDPLKTNFVLALQVLAKMDKATWEAKLEAFQKWGWSRDICLVAFKKYPQYIIIGEKKMMKMLSFLVDNMGCSIEEIARCPWILNRNLEKTFIPRCAVVKVLKSRGLVKNDLHISTFLTLTEKKFLEKYVTRFQKYVPPLLDVYEGKKVGSII</sequence>
<gene>
    <name evidence="4" type="ORF">LLUT_LOCUS1091</name>
</gene>
<dbReference type="GO" id="GO:0003676">
    <property type="term" value="F:nucleic acid binding"/>
    <property type="evidence" value="ECO:0007669"/>
    <property type="project" value="InterPro"/>
</dbReference>
<dbReference type="InterPro" id="IPR038538">
    <property type="entry name" value="MTERF_sf"/>
</dbReference>
<keyword evidence="5" id="KW-1185">Reference proteome</keyword>
<dbReference type="FunFam" id="1.25.70.10:FF:000001">
    <property type="entry name" value="Mitochondrial transcription termination factor-like"/>
    <property type="match status" value="1"/>
</dbReference>
<organism evidence="4 5">
    <name type="scientific">Lupinus luteus</name>
    <name type="common">European yellow lupine</name>
    <dbReference type="NCBI Taxonomy" id="3873"/>
    <lineage>
        <taxon>Eukaryota</taxon>
        <taxon>Viridiplantae</taxon>
        <taxon>Streptophyta</taxon>
        <taxon>Embryophyta</taxon>
        <taxon>Tracheophyta</taxon>
        <taxon>Spermatophyta</taxon>
        <taxon>Magnoliopsida</taxon>
        <taxon>eudicotyledons</taxon>
        <taxon>Gunneridae</taxon>
        <taxon>Pentapetalae</taxon>
        <taxon>rosids</taxon>
        <taxon>fabids</taxon>
        <taxon>Fabales</taxon>
        <taxon>Fabaceae</taxon>
        <taxon>Papilionoideae</taxon>
        <taxon>50 kb inversion clade</taxon>
        <taxon>genistoids sensu lato</taxon>
        <taxon>core genistoids</taxon>
        <taxon>Genisteae</taxon>
        <taxon>Lupinus</taxon>
    </lineage>
</organism>
<name>A0AAV1VT32_LUPLU</name>
<dbReference type="SMART" id="SM00733">
    <property type="entry name" value="Mterf"/>
    <property type="match status" value="5"/>
</dbReference>
<dbReference type="PANTHER" id="PTHR13068:SF133">
    <property type="entry name" value="MITOCHONDRIAL TRANSCRIPTION TERMINATION FACTOR FAMILY PROTEIN"/>
    <property type="match status" value="1"/>
</dbReference>
<protein>
    <submittedName>
        <fullName evidence="4">Uncharacterized protein</fullName>
    </submittedName>
</protein>
<evidence type="ECO:0000313" key="5">
    <source>
        <dbReference type="Proteomes" id="UP001497480"/>
    </source>
</evidence>
<proteinExistence type="inferred from homology"/>
<keyword evidence="2" id="KW-0805">Transcription regulation</keyword>
<dbReference type="EMBL" id="CAXHTB010000001">
    <property type="protein sequence ID" value="CAL0300031.1"/>
    <property type="molecule type" value="Genomic_DNA"/>
</dbReference>
<evidence type="ECO:0000256" key="3">
    <source>
        <dbReference type="ARBA" id="ARBA00022946"/>
    </source>
</evidence>
<keyword evidence="2" id="KW-0804">Transcription</keyword>
<keyword evidence="2" id="KW-0806">Transcription termination</keyword>
<keyword evidence="3" id="KW-0809">Transit peptide</keyword>
<dbReference type="Gene3D" id="1.25.70.10">
    <property type="entry name" value="Transcription termination factor 3, mitochondrial"/>
    <property type="match status" value="2"/>
</dbReference>
<comment type="caution">
    <text evidence="4">The sequence shown here is derived from an EMBL/GenBank/DDBJ whole genome shotgun (WGS) entry which is preliminary data.</text>
</comment>
<dbReference type="Proteomes" id="UP001497480">
    <property type="component" value="Unassembled WGS sequence"/>
</dbReference>
<dbReference type="Pfam" id="PF02536">
    <property type="entry name" value="mTERF"/>
    <property type="match status" value="2"/>
</dbReference>
<comment type="similarity">
    <text evidence="1">Belongs to the mTERF family.</text>
</comment>
<evidence type="ECO:0000256" key="2">
    <source>
        <dbReference type="ARBA" id="ARBA00022472"/>
    </source>
</evidence>
<accession>A0AAV1VT32</accession>
<dbReference type="GO" id="GO:0006353">
    <property type="term" value="P:DNA-templated transcription termination"/>
    <property type="evidence" value="ECO:0007669"/>
    <property type="project" value="UniProtKB-KW"/>
</dbReference>
<dbReference type="InterPro" id="IPR003690">
    <property type="entry name" value="MTERF"/>
</dbReference>
<evidence type="ECO:0000313" key="4">
    <source>
        <dbReference type="EMBL" id="CAL0300031.1"/>
    </source>
</evidence>
<dbReference type="AlphaFoldDB" id="A0AAV1VT32"/>
<dbReference type="PANTHER" id="PTHR13068">
    <property type="entry name" value="CGI-12 PROTEIN-RELATED"/>
    <property type="match status" value="1"/>
</dbReference>
<reference evidence="4 5" key="1">
    <citation type="submission" date="2024-03" db="EMBL/GenBank/DDBJ databases">
        <authorList>
            <person name="Martinez-Hernandez J."/>
        </authorList>
    </citation>
    <scope>NUCLEOTIDE SEQUENCE [LARGE SCALE GENOMIC DNA]</scope>
</reference>
<evidence type="ECO:0000256" key="1">
    <source>
        <dbReference type="ARBA" id="ARBA00007692"/>
    </source>
</evidence>